<dbReference type="Gene3D" id="2.40.128.340">
    <property type="match status" value="2"/>
</dbReference>
<keyword evidence="4" id="KW-0732">Signal</keyword>
<keyword evidence="2" id="KW-0964">Secreted</keyword>
<dbReference type="GO" id="GO:0005737">
    <property type="term" value="C:cytoplasm"/>
    <property type="evidence" value="ECO:0007669"/>
    <property type="project" value="InterPro"/>
</dbReference>
<dbReference type="EMBL" id="SRLH01000002">
    <property type="protein sequence ID" value="TGD58948.1"/>
    <property type="molecule type" value="Genomic_DNA"/>
</dbReference>
<dbReference type="Proteomes" id="UP000297407">
    <property type="component" value="Unassembled WGS sequence"/>
</dbReference>
<sequence length="2240" mass="248362">MKQFYITLLLFISLSLTLTAQTAPTGTSTEVGVTNGTLSVSLTGNATYTIPILVPPGINGVEPQISINYSSQRGLSGTAGKGWDIGGVSSITRIPATKFHDNKIDPVDFNSYDRFALDGQRLIVKNVNSVYGADATVYETEYFSNIKVTSYGVHPSGANYGPAYFKVEYPNGSKAYYGNSTDSRSVTEWSITNIDNPQGLRISYSYTTSNNSLYIASIKYGGLTSAAPINEVKFIYGPRAVIEDSYIGGVNIKRDKNLTEINVIGNGAGFRNYVFDNQNIFNSVTEKNGDKTKSYNPTVFTYGWGSTDLINYVKGTNTLDVGNIQSINAGTVSGDFDGDGNMDFLLYPTTGAAARAKYWLYADVDPNTPFSTSIPHNVGAFDEIFPVSYIDLGNRLASSQGWTVVQGSTFTTFFLSSTWGIIQNDQKGYNFPRFILDYQYECEGVNSQAKDNIQLQSVVEPDPTGPLTEHYESDIPRRFISGDFNGDGITDIVAIEKSFTYPYRYGCTTFTQTYQGGRSFFINLDKRVSANFVAGAGSLQSNDSSDIRVGDFNGDGKSDIFVFNAGIVKIFGLDDTLHFVLLYQKSDANIVLDRPLLMGDYNGDGKTEFILPKLYNTMDWYKFMSTGNSLVKEEKHGPTYQPNDSYNSFNYVSIDFNNDGKTDIIGSKSYRNTANTVGAIGINCYISHDGAFTPNPGYSSAYTTEQADINIYSLPVALPTYNQNIGSSTNKSTLQIAFLNQNKVHFFSSAGDAIKDNSLSSITTGNGVKELVSYVPLNSSYRNTYNSIYNPGLGLAVYPYQDIKTNPGLYVVSQIEQKSKDVSSRKRLFGYYGAVTNVEGLGFIGFRSVTQTNWHDDTARVFTDIYKNDINLRGANVESAKVSYLSYPSTSVLPSNFETKSIITYNIPPEVPLQSNKVFKLKTTNIQQFNTLNDTSSEIKDFVYDSDNNIKSSTIFSKNGGAVSKTVKTDIDYQAVITTPLYILGRPATKTETVTADGHTMTSKEVYTYDSQQLLSNTDKSATGTATISEGNEYDLYGNIIKKTITPPLPLLPRVTKYEYDATKRFVSKITDNDDLFSTFAYDANGLLKKETDPYLLSKSYTYDSWFQNLTIKDDQLDKIVTSTYTRSTEKTIVNTTVSASGLDTCVYEETFDDLGRKIKTGVKDLNGNMSYESYQYDLYDRNIKVSEPYFGVSPSEWNEVKFDDYGRNNQSILFNGRTTSTSYPVSSLKGIFTDGLKSKTIAKNAAGNTVSTDETTGGQILYNYFANGSLRKTSYNGVDIVMEQDGWGNKTKLTDPSAGTYRYSYNDLGELITETIDGTGITTTITRDKSGRPTKKTISGSGTSSETTYTYDGDLPLVTTYKDLNEPAATRTTTTTITYDASKRISSIVEDKTGVSKFTRIFTYDNLDRIVTETKKAEVSGKSSSVKTKNIYKNGSLHQIVLDDGTDKLLWKANDLNAKGQLKESETGNGIKATYDYNSDGYLSSIKYDKTTAPTGNVLTLTTNFNKNTDYLDKRINSAFGNYTETFFYDDIGRLKEFTNKLGVQETQTYDVSGKITGNNLGTYGYADSTKPYQNTAITLSPEATGYYSNREGIFNDSMEDKTGWGTQKYPNTNFFSYDLIKTPHAYGKSTLKLANTTSTEQYIFSDKWIDINNNAATQYTYSVWVYSDNPQSEIFLYMKDAANTVSQVNTVNNTKNAWTQITGTFSVPANIKKLCLRLDNNGLGNVWFDDVEIRKTSDPVVTTGRFLNIIYNAFKSPIQIEETAVDKISFTYNDDNQRSTMYYGGFQTVKTDRPLWKHYSADGSMEVKENKLTGAVEFITYIGDDGYAAPIAVKSDGSTPNFLYLHRDYQGTIMAITNSSGALVEKRLFDAWGTIIKVQDGAGNSLAGLTILDRGYTGHEHLQNVGLINMNARLYDPMLHRFLQSDNYVQDITSTQNYNQYSYVFNNPLLYTDPTGDIVSQGNGNGQDCVDCSTYGGIIGSALTTLQQNWDDWGIKDWANKNINGDKFSKWWKSKVSFNNMFGGGNKNDAPPPNLSKNVNIAQTGSGQYYGGDGSGSLLDYISRFVYETDQFNPIALAWDGIKGNVNGTDRYGNELSGFEANVKIVSAIPAGKTAGILTSVTERALLSEGKAAINGAFRGGKTFAQYKIARGGTETLAKITTSTGTQRISTEFHHVFLTQRVQRAYNLPNWMVNNRMNVWKVNTIQHSLIDPYRFKFLRVGIKQEVGWFAKYNWFTKF</sequence>
<organism evidence="5 6">
    <name type="scientific">Flavobacterium humi</name>
    <dbReference type="NCBI Taxonomy" id="2562683"/>
    <lineage>
        <taxon>Bacteria</taxon>
        <taxon>Pseudomonadati</taxon>
        <taxon>Bacteroidota</taxon>
        <taxon>Flavobacteriia</taxon>
        <taxon>Flavobacteriales</taxon>
        <taxon>Flavobacteriaceae</taxon>
        <taxon>Flavobacterium</taxon>
    </lineage>
</organism>
<dbReference type="InterPro" id="IPR028994">
    <property type="entry name" value="Integrin_alpha_N"/>
</dbReference>
<dbReference type="InterPro" id="IPR022385">
    <property type="entry name" value="Rhs_assc_core"/>
</dbReference>
<dbReference type="SUPFAM" id="SSF69318">
    <property type="entry name" value="Integrin alpha N-terminal domain"/>
    <property type="match status" value="2"/>
</dbReference>
<evidence type="ECO:0000313" key="6">
    <source>
        <dbReference type="Proteomes" id="UP000297407"/>
    </source>
</evidence>
<dbReference type="PANTHER" id="PTHR32305">
    <property type="match status" value="1"/>
</dbReference>
<feature type="signal peptide" evidence="4">
    <location>
        <begin position="1"/>
        <end position="22"/>
    </location>
</feature>
<proteinExistence type="predicted"/>
<dbReference type="PANTHER" id="PTHR32305:SF15">
    <property type="entry name" value="PROTEIN RHSA-RELATED"/>
    <property type="match status" value="1"/>
</dbReference>
<dbReference type="GO" id="GO:0005576">
    <property type="term" value="C:extracellular region"/>
    <property type="evidence" value="ECO:0007669"/>
    <property type="project" value="UniProtKB-SubCell"/>
</dbReference>
<dbReference type="SUPFAM" id="SSF49785">
    <property type="entry name" value="Galactose-binding domain-like"/>
    <property type="match status" value="1"/>
</dbReference>
<evidence type="ECO:0000256" key="1">
    <source>
        <dbReference type="ARBA" id="ARBA00004613"/>
    </source>
</evidence>
<dbReference type="Pfam" id="PF03534">
    <property type="entry name" value="SpvB"/>
    <property type="match status" value="1"/>
</dbReference>
<keyword evidence="6" id="KW-1185">Reference proteome</keyword>
<keyword evidence="3" id="KW-0843">Virulence</keyword>
<dbReference type="InterPro" id="IPR050708">
    <property type="entry name" value="T6SS_VgrG/RHS"/>
</dbReference>
<dbReference type="InterPro" id="IPR003284">
    <property type="entry name" value="Sal_SpvB"/>
</dbReference>
<dbReference type="NCBIfam" id="TIGR03696">
    <property type="entry name" value="Rhs_assc_core"/>
    <property type="match status" value="1"/>
</dbReference>
<feature type="chain" id="PRO_5021445688" description="Insecticide toxin TcdB middle/N-terminal domain-containing protein" evidence="4">
    <location>
        <begin position="23"/>
        <end position="2240"/>
    </location>
</feature>
<dbReference type="InterPro" id="IPR008979">
    <property type="entry name" value="Galactose-bd-like_sf"/>
</dbReference>
<evidence type="ECO:0000256" key="2">
    <source>
        <dbReference type="ARBA" id="ARBA00022525"/>
    </source>
</evidence>
<name>A0A4Z0LB53_9FLAO</name>
<evidence type="ECO:0000256" key="4">
    <source>
        <dbReference type="SAM" id="SignalP"/>
    </source>
</evidence>
<evidence type="ECO:0008006" key="7">
    <source>
        <dbReference type="Google" id="ProtNLM"/>
    </source>
</evidence>
<evidence type="ECO:0000313" key="5">
    <source>
        <dbReference type="EMBL" id="TGD58948.1"/>
    </source>
</evidence>
<reference evidence="5 6" key="1">
    <citation type="submission" date="2019-04" db="EMBL/GenBank/DDBJ databases">
        <title>Flavobacterium sp. strain DS2-A Genome sequencing and assembly.</title>
        <authorList>
            <person name="Kim I."/>
        </authorList>
    </citation>
    <scope>NUCLEOTIDE SEQUENCE [LARGE SCALE GENOMIC DNA]</scope>
    <source>
        <strain evidence="5 6">DS2-A</strain>
    </source>
</reference>
<accession>A0A4Z0LB53</accession>
<gene>
    <name evidence="5" type="ORF">E4635_03605</name>
</gene>
<dbReference type="OrthoDB" id="6225685at2"/>
<dbReference type="RefSeq" id="WP_135525258.1">
    <property type="nucleotide sequence ID" value="NZ_SRLH01000002.1"/>
</dbReference>
<evidence type="ECO:0000256" key="3">
    <source>
        <dbReference type="ARBA" id="ARBA00023026"/>
    </source>
</evidence>
<dbReference type="Gene3D" id="2.180.10.10">
    <property type="entry name" value="RHS repeat-associated core"/>
    <property type="match status" value="2"/>
</dbReference>
<comment type="subcellular location">
    <subcellularLocation>
        <location evidence="1">Secreted</location>
    </subcellularLocation>
</comment>
<comment type="caution">
    <text evidence="5">The sequence shown here is derived from an EMBL/GenBank/DDBJ whole genome shotgun (WGS) entry which is preliminary data.</text>
</comment>
<protein>
    <recommendedName>
        <fullName evidence="7">Insecticide toxin TcdB middle/N-terminal domain-containing protein</fullName>
    </recommendedName>
</protein>